<organism evidence="1 2">
    <name type="scientific">Mycena rosella</name>
    <name type="common">Pink bonnet</name>
    <name type="synonym">Agaricus rosellus</name>
    <dbReference type="NCBI Taxonomy" id="1033263"/>
    <lineage>
        <taxon>Eukaryota</taxon>
        <taxon>Fungi</taxon>
        <taxon>Dikarya</taxon>
        <taxon>Basidiomycota</taxon>
        <taxon>Agaricomycotina</taxon>
        <taxon>Agaricomycetes</taxon>
        <taxon>Agaricomycetidae</taxon>
        <taxon>Agaricales</taxon>
        <taxon>Marasmiineae</taxon>
        <taxon>Mycenaceae</taxon>
        <taxon>Mycena</taxon>
    </lineage>
</organism>
<dbReference type="AlphaFoldDB" id="A0AAD7C6K3"/>
<dbReference type="EMBL" id="JARKIE010000429">
    <property type="protein sequence ID" value="KAJ7640517.1"/>
    <property type="molecule type" value="Genomic_DNA"/>
</dbReference>
<comment type="caution">
    <text evidence="1">The sequence shown here is derived from an EMBL/GenBank/DDBJ whole genome shotgun (WGS) entry which is preliminary data.</text>
</comment>
<evidence type="ECO:0000313" key="2">
    <source>
        <dbReference type="Proteomes" id="UP001221757"/>
    </source>
</evidence>
<protein>
    <submittedName>
        <fullName evidence="1">Uncharacterized protein</fullName>
    </submittedName>
</protein>
<keyword evidence="2" id="KW-1185">Reference proteome</keyword>
<gene>
    <name evidence="1" type="ORF">B0H17DRAFT_1149008</name>
</gene>
<sequence>MFEAAISYYSYYSLLGSRLDRSHVSGATRGLNALYYQVYIGYSPVRTVVRLSPPDADVQDGIDLQCVHGARCRARACALAARCIAHETGDYIAMSSMRVDSHEKWSVPIERRASGPRLPKMHSFRAGRSNATLIIRAVLGRGRDLEPEEPEGCGHQGLRATYASHRASILNSSAHYVHDVGRSARRNPVSGVHVYRLEFGDESEVRTA</sequence>
<dbReference type="Proteomes" id="UP001221757">
    <property type="component" value="Unassembled WGS sequence"/>
</dbReference>
<evidence type="ECO:0000313" key="1">
    <source>
        <dbReference type="EMBL" id="KAJ7640517.1"/>
    </source>
</evidence>
<proteinExistence type="predicted"/>
<reference evidence="1" key="1">
    <citation type="submission" date="2023-03" db="EMBL/GenBank/DDBJ databases">
        <title>Massive genome expansion in bonnet fungi (Mycena s.s.) driven by repeated elements and novel gene families across ecological guilds.</title>
        <authorList>
            <consortium name="Lawrence Berkeley National Laboratory"/>
            <person name="Harder C.B."/>
            <person name="Miyauchi S."/>
            <person name="Viragh M."/>
            <person name="Kuo A."/>
            <person name="Thoen E."/>
            <person name="Andreopoulos B."/>
            <person name="Lu D."/>
            <person name="Skrede I."/>
            <person name="Drula E."/>
            <person name="Henrissat B."/>
            <person name="Morin E."/>
            <person name="Kohler A."/>
            <person name="Barry K."/>
            <person name="LaButti K."/>
            <person name="Morin E."/>
            <person name="Salamov A."/>
            <person name="Lipzen A."/>
            <person name="Mereny Z."/>
            <person name="Hegedus B."/>
            <person name="Baldrian P."/>
            <person name="Stursova M."/>
            <person name="Weitz H."/>
            <person name="Taylor A."/>
            <person name="Grigoriev I.V."/>
            <person name="Nagy L.G."/>
            <person name="Martin F."/>
            <person name="Kauserud H."/>
        </authorList>
    </citation>
    <scope>NUCLEOTIDE SEQUENCE</scope>
    <source>
        <strain evidence="1">CBHHK067</strain>
    </source>
</reference>
<accession>A0AAD7C6K3</accession>
<name>A0AAD7C6K3_MYCRO</name>